<dbReference type="SUPFAM" id="SSF53448">
    <property type="entry name" value="Nucleotide-diphospho-sugar transferases"/>
    <property type="match status" value="1"/>
</dbReference>
<reference evidence="9" key="1">
    <citation type="journal article" date="2014" name="PLoS ONE">
        <title>Transcriptome-Based Identification of ABC Transporters in the Western Tarnished Plant Bug Lygus hesperus.</title>
        <authorList>
            <person name="Hull J.J."/>
            <person name="Chaney K."/>
            <person name="Geib S.M."/>
            <person name="Fabrick J.A."/>
            <person name="Brent C.S."/>
            <person name="Walsh D."/>
            <person name="Lavine L.C."/>
        </authorList>
    </citation>
    <scope>NUCLEOTIDE SEQUENCE</scope>
</reference>
<keyword evidence="6 7" id="KW-0472">Membrane</keyword>
<protein>
    <submittedName>
        <fullName evidence="9">Alpha-1,4-N-acetylglucosaminyltransferase</fullName>
    </submittedName>
</protein>
<dbReference type="PANTHER" id="PTHR12042">
    <property type="entry name" value="LACTOSYLCERAMIDE 4-ALPHA-GALACTOSYLTRANSFERASE ALPHA- 1,4-GALACTOSYLTRANSFERASE"/>
    <property type="match status" value="1"/>
</dbReference>
<evidence type="ECO:0000256" key="3">
    <source>
        <dbReference type="ARBA" id="ARBA00022676"/>
    </source>
</evidence>
<evidence type="ECO:0000313" key="10">
    <source>
        <dbReference type="EMBL" id="JAG21471.1"/>
    </source>
</evidence>
<dbReference type="EMBL" id="GBHO01022133">
    <property type="protein sequence ID" value="JAG21471.1"/>
    <property type="molecule type" value="Transcribed_RNA"/>
</dbReference>
<evidence type="ECO:0000259" key="8">
    <source>
        <dbReference type="Pfam" id="PF04572"/>
    </source>
</evidence>
<dbReference type="InterPro" id="IPR029044">
    <property type="entry name" value="Nucleotide-diphossugar_trans"/>
</dbReference>
<evidence type="ECO:0000256" key="1">
    <source>
        <dbReference type="ARBA" id="ARBA00004323"/>
    </source>
</evidence>
<dbReference type="PANTHER" id="PTHR12042:SF21">
    <property type="entry name" value="ALPHA1,4-GALACTOSYLTRANSFERASE 1-RELATED"/>
    <property type="match status" value="1"/>
</dbReference>
<dbReference type="GO" id="GO:0006688">
    <property type="term" value="P:glycosphingolipid biosynthetic process"/>
    <property type="evidence" value="ECO:0007669"/>
    <property type="project" value="TreeGrafter"/>
</dbReference>
<evidence type="ECO:0000256" key="7">
    <source>
        <dbReference type="SAM" id="Phobius"/>
    </source>
</evidence>
<dbReference type="InterPro" id="IPR007577">
    <property type="entry name" value="GlycoTrfase_DXD_sugar-bd_CS"/>
</dbReference>
<keyword evidence="7" id="KW-0812">Transmembrane</keyword>
<name>A0A0A9XJT9_LYGHE</name>
<keyword evidence="7" id="KW-1133">Transmembrane helix</keyword>
<dbReference type="AlphaFoldDB" id="A0A0A9XJT9"/>
<keyword evidence="3 9" id="KW-0328">Glycosyltransferase</keyword>
<organism evidence="9">
    <name type="scientific">Lygus hesperus</name>
    <name type="common">Western plant bug</name>
    <dbReference type="NCBI Taxonomy" id="30085"/>
    <lineage>
        <taxon>Eukaryota</taxon>
        <taxon>Metazoa</taxon>
        <taxon>Ecdysozoa</taxon>
        <taxon>Arthropoda</taxon>
        <taxon>Hexapoda</taxon>
        <taxon>Insecta</taxon>
        <taxon>Pterygota</taxon>
        <taxon>Neoptera</taxon>
        <taxon>Paraneoptera</taxon>
        <taxon>Hemiptera</taxon>
        <taxon>Heteroptera</taxon>
        <taxon>Panheteroptera</taxon>
        <taxon>Cimicomorpha</taxon>
        <taxon>Miridae</taxon>
        <taxon>Mirini</taxon>
        <taxon>Lygus</taxon>
    </lineage>
</organism>
<evidence type="ECO:0000256" key="5">
    <source>
        <dbReference type="ARBA" id="ARBA00023034"/>
    </source>
</evidence>
<dbReference type="GO" id="GO:0000139">
    <property type="term" value="C:Golgi membrane"/>
    <property type="evidence" value="ECO:0007669"/>
    <property type="project" value="UniProtKB-SubCell"/>
</dbReference>
<reference evidence="9" key="2">
    <citation type="submission" date="2014-07" db="EMBL/GenBank/DDBJ databases">
        <authorList>
            <person name="Hull J."/>
        </authorList>
    </citation>
    <scope>NUCLEOTIDE SEQUENCE</scope>
</reference>
<dbReference type="InterPro" id="IPR007652">
    <property type="entry name" value="A1-4-GlycosylTfrase_dom"/>
</dbReference>
<dbReference type="GO" id="GO:0016758">
    <property type="term" value="F:hexosyltransferase activity"/>
    <property type="evidence" value="ECO:0007669"/>
    <property type="project" value="TreeGrafter"/>
</dbReference>
<comment type="subcellular location">
    <subcellularLocation>
        <location evidence="1">Golgi apparatus membrane</location>
        <topology evidence="1">Single-pass type II membrane protein</topology>
    </subcellularLocation>
</comment>
<dbReference type="Pfam" id="PF04488">
    <property type="entry name" value="Gly_transf_sug"/>
    <property type="match status" value="1"/>
</dbReference>
<dbReference type="EMBL" id="GBHO01023688">
    <property type="protein sequence ID" value="JAG19916.1"/>
    <property type="molecule type" value="Transcribed_RNA"/>
</dbReference>
<evidence type="ECO:0000256" key="4">
    <source>
        <dbReference type="ARBA" id="ARBA00022679"/>
    </source>
</evidence>
<dbReference type="Pfam" id="PF04572">
    <property type="entry name" value="Gb3_synth"/>
    <property type="match status" value="1"/>
</dbReference>
<accession>A0A0A9XJT9</accession>
<dbReference type="InterPro" id="IPR051981">
    <property type="entry name" value="Glycosyltransf_32"/>
</dbReference>
<feature type="transmembrane region" description="Helical" evidence="7">
    <location>
        <begin position="25"/>
        <end position="45"/>
    </location>
</feature>
<evidence type="ECO:0000313" key="11">
    <source>
        <dbReference type="EMBL" id="JAG21473.1"/>
    </source>
</evidence>
<evidence type="ECO:0000256" key="2">
    <source>
        <dbReference type="ARBA" id="ARBA00009003"/>
    </source>
</evidence>
<evidence type="ECO:0000256" key="6">
    <source>
        <dbReference type="ARBA" id="ARBA00023136"/>
    </source>
</evidence>
<evidence type="ECO:0000313" key="9">
    <source>
        <dbReference type="EMBL" id="JAG19916.1"/>
    </source>
</evidence>
<feature type="domain" description="Alpha 1,4-glycosyltransferase" evidence="8">
    <location>
        <begin position="250"/>
        <end position="380"/>
    </location>
</feature>
<keyword evidence="5" id="KW-0333">Golgi apparatus</keyword>
<comment type="similarity">
    <text evidence="2">Belongs to the glycosyltransferase 32 family.</text>
</comment>
<dbReference type="EMBL" id="GBHO01022131">
    <property type="protein sequence ID" value="JAG21473.1"/>
    <property type="molecule type" value="Transcribed_RNA"/>
</dbReference>
<sequence>MTEVLYSALEEDGPARSNMRTPCKWHIPCIAVICLTTFVSITYYLHSDPYYFESHPNRIAPSTRSLLNRIAAANWTDEIPTKMIFATHRLTESENNVFFIETSCAKDSEKFVPGGLVLTPPQACAIYSTAYHNPFKQVFLIYTCPLSNNFYSKSSGVTKALFDLPNFSVVQANLTYIYSKSPLSTLDGALQKSQYPVEHNADILRILLVYLFGGTYMDLDVVSTKPLDDLGVNYIGAQQEDQLGTGVFNFKAHHPYLKEILEETNRAYDPNAWAAAGPVLATSVLRKVCNLTSTNLEIIGHIPYCGITVWGYKVFYPIRYWDWALYWHGNWPLVEPMLNETYVVHVWNHMKSVSSSDNVIKVGSEQPYAKLAEQNCIPVYTGSGTTFRRR</sequence>
<keyword evidence="4 9" id="KW-0808">Transferase</keyword>
<gene>
    <name evidence="9" type="primary">A4GNT_4</name>
    <name evidence="11" type="synonym">A4GNT_1</name>
    <name evidence="10" type="synonym">A4GNT_5</name>
    <name evidence="9" type="ORF">CM83_49340</name>
    <name evidence="10" type="ORF">CM83_49341</name>
    <name evidence="11" type="ORF">CM83_49344</name>
</gene>
<proteinExistence type="inferred from homology"/>
<dbReference type="Gene3D" id="3.90.550.20">
    <property type="match status" value="1"/>
</dbReference>